<dbReference type="RefSeq" id="WP_124694983.1">
    <property type="nucleotide sequence ID" value="NZ_JBHUFE010000030.1"/>
</dbReference>
<dbReference type="EMBL" id="RQPI01000003">
    <property type="protein sequence ID" value="RQW12250.1"/>
    <property type="molecule type" value="Genomic_DNA"/>
</dbReference>
<keyword evidence="1" id="KW-1133">Transmembrane helix</keyword>
<sequence>MKRYITLAISFFIFLIVLGAIDYFVSDDSFLQDYVRGTFTETLGIIVTLIFVQLIFSRHEDGENKRHEAQAITRAAKVLNIYIADYKKYAYQVVTPLDKREGQIKEEIPEDFLFSDMQDLFVRSLYIFDDEKPVVLKCLEAQEKIRKTIENSLFNIDFKNFPEISNLLVQYIDFVGGFNIYDAIFQDSKTSMGDQTTKEFIAQRLIKVHQGEVMYLQSNIINTYIALYHLLNYHRKFFNDYEDEMKYLQDFV</sequence>
<evidence type="ECO:0000256" key="1">
    <source>
        <dbReference type="SAM" id="Phobius"/>
    </source>
</evidence>
<reference evidence="2 3" key="1">
    <citation type="submission" date="2018-11" db="EMBL/GenBank/DDBJ databases">
        <title>Genome sequence of strain 7197.</title>
        <authorList>
            <person name="Gao J."/>
            <person name="Sun J."/>
        </authorList>
    </citation>
    <scope>NUCLEOTIDE SEQUENCE [LARGE SCALE GENOMIC DNA]</scope>
    <source>
        <strain evidence="2 3">7197</strain>
    </source>
</reference>
<organism evidence="2 3">
    <name type="scientific">Paenibacillus rhizophilus</name>
    <dbReference type="NCBI Taxonomy" id="1850366"/>
    <lineage>
        <taxon>Bacteria</taxon>
        <taxon>Bacillati</taxon>
        <taxon>Bacillota</taxon>
        <taxon>Bacilli</taxon>
        <taxon>Bacillales</taxon>
        <taxon>Paenibacillaceae</taxon>
        <taxon>Paenibacillus</taxon>
    </lineage>
</organism>
<feature type="transmembrane region" description="Helical" evidence="1">
    <location>
        <begin position="7"/>
        <end position="25"/>
    </location>
</feature>
<feature type="transmembrane region" description="Helical" evidence="1">
    <location>
        <begin position="37"/>
        <end position="56"/>
    </location>
</feature>
<keyword evidence="1" id="KW-0812">Transmembrane</keyword>
<keyword evidence="3" id="KW-1185">Reference proteome</keyword>
<evidence type="ECO:0000313" key="3">
    <source>
        <dbReference type="Proteomes" id="UP000282529"/>
    </source>
</evidence>
<keyword evidence="1" id="KW-0472">Membrane</keyword>
<accession>A0A3N9P9T5</accession>
<dbReference type="AlphaFoldDB" id="A0A3N9P9T5"/>
<gene>
    <name evidence="2" type="ORF">EH198_07795</name>
</gene>
<protein>
    <recommendedName>
        <fullName evidence="4">Phage abortive infection protein</fullName>
    </recommendedName>
</protein>
<evidence type="ECO:0000313" key="2">
    <source>
        <dbReference type="EMBL" id="RQW12250.1"/>
    </source>
</evidence>
<name>A0A3N9P9T5_9BACL</name>
<dbReference type="OrthoDB" id="2047710at2"/>
<dbReference type="Proteomes" id="UP000282529">
    <property type="component" value="Unassembled WGS sequence"/>
</dbReference>
<evidence type="ECO:0008006" key="4">
    <source>
        <dbReference type="Google" id="ProtNLM"/>
    </source>
</evidence>
<comment type="caution">
    <text evidence="2">The sequence shown here is derived from an EMBL/GenBank/DDBJ whole genome shotgun (WGS) entry which is preliminary data.</text>
</comment>
<proteinExistence type="predicted"/>